<protein>
    <submittedName>
        <fullName evidence="1">Uncharacterized protein</fullName>
    </submittedName>
</protein>
<keyword evidence="2" id="KW-1185">Reference proteome</keyword>
<gene>
    <name evidence="1" type="ORF">CCMP2556_LOCUS40711</name>
</gene>
<name>A0ABP0Q5M9_9DINO</name>
<reference evidence="1 2" key="1">
    <citation type="submission" date="2024-02" db="EMBL/GenBank/DDBJ databases">
        <authorList>
            <person name="Chen Y."/>
            <person name="Shah S."/>
            <person name="Dougan E. K."/>
            <person name="Thang M."/>
            <person name="Chan C."/>
        </authorList>
    </citation>
    <scope>NUCLEOTIDE SEQUENCE [LARGE SCALE GENOMIC DNA]</scope>
</reference>
<comment type="caution">
    <text evidence="1">The sequence shown here is derived from an EMBL/GenBank/DDBJ whole genome shotgun (WGS) entry which is preliminary data.</text>
</comment>
<organism evidence="1 2">
    <name type="scientific">Durusdinium trenchii</name>
    <dbReference type="NCBI Taxonomy" id="1381693"/>
    <lineage>
        <taxon>Eukaryota</taxon>
        <taxon>Sar</taxon>
        <taxon>Alveolata</taxon>
        <taxon>Dinophyceae</taxon>
        <taxon>Suessiales</taxon>
        <taxon>Symbiodiniaceae</taxon>
        <taxon>Durusdinium</taxon>
    </lineage>
</organism>
<evidence type="ECO:0000313" key="1">
    <source>
        <dbReference type="EMBL" id="CAK9083533.1"/>
    </source>
</evidence>
<proteinExistence type="predicted"/>
<evidence type="ECO:0000313" key="2">
    <source>
        <dbReference type="Proteomes" id="UP001642484"/>
    </source>
</evidence>
<dbReference type="EMBL" id="CAXAMN010024062">
    <property type="protein sequence ID" value="CAK9083533.1"/>
    <property type="molecule type" value="Genomic_DNA"/>
</dbReference>
<accession>A0ABP0Q5M9</accession>
<dbReference type="Proteomes" id="UP001642484">
    <property type="component" value="Unassembled WGS sequence"/>
</dbReference>
<sequence>MGQKAWLLLHDDEELHHHTPCRTEEVQLFAKEHPQHVLSRGPGCASSLCARPEPYPEASSHRAQLLHLPIADIKIMFAVTCREPLLSSWRSRGGIPKASFSASGNMAEFHSFMWIRSWAAREVKEVDAISGECTGCHGDQKAECWVESHGTYMWQDLCSWIF</sequence>